<evidence type="ECO:0000256" key="1">
    <source>
        <dbReference type="SAM" id="MobiDB-lite"/>
    </source>
</evidence>
<sequence>MEGQKLMLADNKSAALPLEFLEKDVFLLDGGVISLKRGNRQKVNQFELNGDRVKHLTFDRLELPKTKAKPAARTVSVPKKGGQKSAGA</sequence>
<evidence type="ECO:0000313" key="3">
    <source>
        <dbReference type="Proteomes" id="UP001501556"/>
    </source>
</evidence>
<organism evidence="2 3">
    <name type="scientific">Hymenobacter antarcticus</name>
    <dbReference type="NCBI Taxonomy" id="486270"/>
    <lineage>
        <taxon>Bacteria</taxon>
        <taxon>Pseudomonadati</taxon>
        <taxon>Bacteroidota</taxon>
        <taxon>Cytophagia</taxon>
        <taxon>Cytophagales</taxon>
        <taxon>Hymenobacteraceae</taxon>
        <taxon>Hymenobacter</taxon>
    </lineage>
</organism>
<dbReference type="Proteomes" id="UP001501556">
    <property type="component" value="Unassembled WGS sequence"/>
</dbReference>
<keyword evidence="3" id="KW-1185">Reference proteome</keyword>
<name>A0ABP7R0B0_9BACT</name>
<feature type="region of interest" description="Disordered" evidence="1">
    <location>
        <begin position="67"/>
        <end position="88"/>
    </location>
</feature>
<protein>
    <submittedName>
        <fullName evidence="2">Uncharacterized protein</fullName>
    </submittedName>
</protein>
<proteinExistence type="predicted"/>
<evidence type="ECO:0000313" key="2">
    <source>
        <dbReference type="EMBL" id="GAA3990718.1"/>
    </source>
</evidence>
<accession>A0ABP7R0B0</accession>
<reference evidence="3" key="1">
    <citation type="journal article" date="2019" name="Int. J. Syst. Evol. Microbiol.">
        <title>The Global Catalogue of Microorganisms (GCM) 10K type strain sequencing project: providing services to taxonomists for standard genome sequencing and annotation.</title>
        <authorList>
            <consortium name="The Broad Institute Genomics Platform"/>
            <consortium name="The Broad Institute Genome Sequencing Center for Infectious Disease"/>
            <person name="Wu L."/>
            <person name="Ma J."/>
        </authorList>
    </citation>
    <scope>NUCLEOTIDE SEQUENCE [LARGE SCALE GENOMIC DNA]</scope>
    <source>
        <strain evidence="3">JCM 17217</strain>
    </source>
</reference>
<dbReference type="RefSeq" id="WP_345127150.1">
    <property type="nucleotide sequence ID" value="NZ_BAABDI010000041.1"/>
</dbReference>
<comment type="caution">
    <text evidence="2">The sequence shown here is derived from an EMBL/GenBank/DDBJ whole genome shotgun (WGS) entry which is preliminary data.</text>
</comment>
<gene>
    <name evidence="2" type="ORF">GCM10022407_39000</name>
</gene>
<dbReference type="EMBL" id="BAABDI010000041">
    <property type="protein sequence ID" value="GAA3990718.1"/>
    <property type="molecule type" value="Genomic_DNA"/>
</dbReference>